<feature type="domain" description="Response regulatory" evidence="6">
    <location>
        <begin position="6"/>
        <end position="123"/>
    </location>
</feature>
<keyword evidence="3" id="KW-0804">Transcription</keyword>
<evidence type="ECO:0000313" key="8">
    <source>
        <dbReference type="Proteomes" id="UP001306950"/>
    </source>
</evidence>
<proteinExistence type="predicted"/>
<dbReference type="CDD" id="cd17536">
    <property type="entry name" value="REC_YesN-like"/>
    <property type="match status" value="1"/>
</dbReference>
<dbReference type="PRINTS" id="PR00032">
    <property type="entry name" value="HTHARAC"/>
</dbReference>
<keyword evidence="1" id="KW-0805">Transcription regulation</keyword>
<feature type="domain" description="HTH araC/xylS-type" evidence="5">
    <location>
        <begin position="419"/>
        <end position="517"/>
    </location>
</feature>
<dbReference type="RefSeq" id="WP_331848180.1">
    <property type="nucleotide sequence ID" value="NZ_JAZHPZ010000011.1"/>
</dbReference>
<evidence type="ECO:0000256" key="2">
    <source>
        <dbReference type="ARBA" id="ARBA00023125"/>
    </source>
</evidence>
<evidence type="ECO:0000259" key="6">
    <source>
        <dbReference type="PROSITE" id="PS50110"/>
    </source>
</evidence>
<reference evidence="7 8" key="1">
    <citation type="submission" date="2024-02" db="EMBL/GenBank/DDBJ databases">
        <title>A nitrogen-fixing paenibacillus bacterium.</title>
        <authorList>
            <person name="Zhang W.L."/>
            <person name="Chen S.F."/>
        </authorList>
    </citation>
    <scope>NUCLEOTIDE SEQUENCE [LARGE SCALE GENOMIC DNA]</scope>
    <source>
        <strain evidence="7 8">M1</strain>
    </source>
</reference>
<dbReference type="InterPro" id="IPR009057">
    <property type="entry name" value="Homeodomain-like_sf"/>
</dbReference>
<dbReference type="PROSITE" id="PS01124">
    <property type="entry name" value="HTH_ARAC_FAMILY_2"/>
    <property type="match status" value="1"/>
</dbReference>
<dbReference type="Gene3D" id="3.40.50.2300">
    <property type="match status" value="1"/>
</dbReference>
<dbReference type="EMBL" id="JAZHPZ010000011">
    <property type="protein sequence ID" value="MEF2967969.1"/>
    <property type="molecule type" value="Genomic_DNA"/>
</dbReference>
<feature type="modified residue" description="4-aspartylphosphate" evidence="4">
    <location>
        <position position="58"/>
    </location>
</feature>
<protein>
    <submittedName>
        <fullName evidence="7">Response regulator transcription factor</fullName>
    </submittedName>
</protein>
<dbReference type="PANTHER" id="PTHR43280:SF28">
    <property type="entry name" value="HTH-TYPE TRANSCRIPTIONAL ACTIVATOR RHAS"/>
    <property type="match status" value="1"/>
</dbReference>
<comment type="caution">
    <text evidence="7">The sequence shown here is derived from an EMBL/GenBank/DDBJ whole genome shotgun (WGS) entry which is preliminary data.</text>
</comment>
<keyword evidence="2" id="KW-0238">DNA-binding</keyword>
<evidence type="ECO:0000313" key="7">
    <source>
        <dbReference type="EMBL" id="MEF2967969.1"/>
    </source>
</evidence>
<dbReference type="SMART" id="SM00448">
    <property type="entry name" value="REC"/>
    <property type="match status" value="1"/>
</dbReference>
<dbReference type="Pfam" id="PF12833">
    <property type="entry name" value="HTH_18"/>
    <property type="match status" value="1"/>
</dbReference>
<organism evidence="7 8">
    <name type="scientific">Paenibacillus haidiansis</name>
    <dbReference type="NCBI Taxonomy" id="1574488"/>
    <lineage>
        <taxon>Bacteria</taxon>
        <taxon>Bacillati</taxon>
        <taxon>Bacillota</taxon>
        <taxon>Bacilli</taxon>
        <taxon>Bacillales</taxon>
        <taxon>Paenibacillaceae</taxon>
        <taxon>Paenibacillus</taxon>
    </lineage>
</organism>
<evidence type="ECO:0000256" key="1">
    <source>
        <dbReference type="ARBA" id="ARBA00023015"/>
    </source>
</evidence>
<dbReference type="Proteomes" id="UP001306950">
    <property type="component" value="Unassembled WGS sequence"/>
</dbReference>
<dbReference type="Pfam" id="PF00072">
    <property type="entry name" value="Response_reg"/>
    <property type="match status" value="1"/>
</dbReference>
<dbReference type="InterPro" id="IPR018060">
    <property type="entry name" value="HTH_AraC"/>
</dbReference>
<dbReference type="PROSITE" id="PS00041">
    <property type="entry name" value="HTH_ARAC_FAMILY_1"/>
    <property type="match status" value="1"/>
</dbReference>
<dbReference type="SUPFAM" id="SSF52172">
    <property type="entry name" value="CheY-like"/>
    <property type="match status" value="1"/>
</dbReference>
<evidence type="ECO:0000259" key="5">
    <source>
        <dbReference type="PROSITE" id="PS01124"/>
    </source>
</evidence>
<evidence type="ECO:0000256" key="4">
    <source>
        <dbReference type="PROSITE-ProRule" id="PRU00169"/>
    </source>
</evidence>
<keyword evidence="8" id="KW-1185">Reference proteome</keyword>
<dbReference type="InterPro" id="IPR011006">
    <property type="entry name" value="CheY-like_superfamily"/>
</dbReference>
<dbReference type="SUPFAM" id="SSF46689">
    <property type="entry name" value="Homeodomain-like"/>
    <property type="match status" value="2"/>
</dbReference>
<keyword evidence="4" id="KW-0597">Phosphoprotein</keyword>
<gene>
    <name evidence="7" type="ORF">V3851_19235</name>
</gene>
<accession>A0ABU7VW32</accession>
<dbReference type="Gene3D" id="1.10.10.60">
    <property type="entry name" value="Homeodomain-like"/>
    <property type="match status" value="2"/>
</dbReference>
<sequence length="525" mass="59418">MRPLCKVIIVDDEMLVRQGIKHLLDWEREGYSIIGEAASGSEALELVEKLHPDIIMTDIVMPVMGGEEFVRIVKEKHPQIEVIVLSSFSEFHYVRSTFQSGVADYILKPKLEADTLLNVLNKTVEKIPRLRGLPGAGDNAAAAGRFERAVESLLAGYEAEIDPALLAAKLPYGRYMWFGAELNHLKDKGNRERFTENIESEFARLGLEKAACIPVRHSPERSLYLVNGDPEHWDDLLLGLRQLASLLPQGKEGYAHFVISRSFSRFGQLGEVYRDNYLKLARYSFYLPERKLIEHGHLPGPPAAYGEFDMAELTELLKRRQFRKAFDGFLEYIDLRSADYRSDIFEFKSLLGNFIFNVTTALGKLNFDAGKLEEAKYGYFRKIDEALYARDAVAVAEEFLMIAERVIGEADVTANPNVRALLRYIEEHYAEPITLSEAAKRFHFNASYLSSYFTAHNHEGFSEYLSKVRVEKAKELLMTTDAAIAEIGEKVGYADQSYFTKVFKKLTGVSPSSYRRQGPAGMGES</sequence>
<name>A0ABU7VW32_9BACL</name>
<dbReference type="SMART" id="SM00342">
    <property type="entry name" value="HTH_ARAC"/>
    <property type="match status" value="1"/>
</dbReference>
<dbReference type="InterPro" id="IPR018062">
    <property type="entry name" value="HTH_AraC-typ_CS"/>
</dbReference>
<dbReference type="PANTHER" id="PTHR43280">
    <property type="entry name" value="ARAC-FAMILY TRANSCRIPTIONAL REGULATOR"/>
    <property type="match status" value="1"/>
</dbReference>
<evidence type="ECO:0000256" key="3">
    <source>
        <dbReference type="ARBA" id="ARBA00023163"/>
    </source>
</evidence>
<dbReference type="InterPro" id="IPR001789">
    <property type="entry name" value="Sig_transdc_resp-reg_receiver"/>
</dbReference>
<dbReference type="PROSITE" id="PS50110">
    <property type="entry name" value="RESPONSE_REGULATORY"/>
    <property type="match status" value="1"/>
</dbReference>
<dbReference type="InterPro" id="IPR020449">
    <property type="entry name" value="Tscrpt_reg_AraC-type_HTH"/>
</dbReference>